<dbReference type="PANTHER" id="PTHR24198">
    <property type="entry name" value="ANKYRIN REPEAT AND PROTEIN KINASE DOMAIN-CONTAINING PROTEIN"/>
    <property type="match status" value="1"/>
</dbReference>
<dbReference type="InterPro" id="IPR002110">
    <property type="entry name" value="Ankyrin_rpt"/>
</dbReference>
<dbReference type="SUPFAM" id="SSF48403">
    <property type="entry name" value="Ankyrin repeat"/>
    <property type="match status" value="1"/>
</dbReference>
<feature type="repeat" description="ANK" evidence="3">
    <location>
        <begin position="660"/>
        <end position="692"/>
    </location>
</feature>
<dbReference type="PROSITE" id="PS50088">
    <property type="entry name" value="ANK_REPEAT"/>
    <property type="match status" value="2"/>
</dbReference>
<reference evidence="6 7" key="1">
    <citation type="journal article" date="2024" name="IMA Fungus">
        <title>Apiospora arundinis, a panoply of carbohydrate-active enzymes and secondary metabolites.</title>
        <authorList>
            <person name="Sorensen T."/>
            <person name="Petersen C."/>
            <person name="Muurmann A.T."/>
            <person name="Christiansen J.V."/>
            <person name="Brundto M.L."/>
            <person name="Overgaard C.K."/>
            <person name="Boysen A.T."/>
            <person name="Wollenberg R.D."/>
            <person name="Larsen T.O."/>
            <person name="Sorensen J.L."/>
            <person name="Nielsen K.L."/>
            <person name="Sondergaard T.E."/>
        </authorList>
    </citation>
    <scope>NUCLEOTIDE SEQUENCE [LARGE SCALE GENOMIC DNA]</scope>
    <source>
        <strain evidence="6 7">AAU 773</strain>
    </source>
</reference>
<proteinExistence type="predicted"/>
<keyword evidence="2 3" id="KW-0040">ANK repeat</keyword>
<protein>
    <submittedName>
        <fullName evidence="6">26S proteasome non-ATPase regulatory subunit 10</fullName>
    </submittedName>
</protein>
<evidence type="ECO:0000256" key="2">
    <source>
        <dbReference type="ARBA" id="ARBA00023043"/>
    </source>
</evidence>
<evidence type="ECO:0000313" key="6">
    <source>
        <dbReference type="EMBL" id="KAK8875182.1"/>
    </source>
</evidence>
<organism evidence="6 7">
    <name type="scientific">Apiospora arundinis</name>
    <dbReference type="NCBI Taxonomy" id="335852"/>
    <lineage>
        <taxon>Eukaryota</taxon>
        <taxon>Fungi</taxon>
        <taxon>Dikarya</taxon>
        <taxon>Ascomycota</taxon>
        <taxon>Pezizomycotina</taxon>
        <taxon>Sordariomycetes</taxon>
        <taxon>Xylariomycetidae</taxon>
        <taxon>Amphisphaeriales</taxon>
        <taxon>Apiosporaceae</taxon>
        <taxon>Apiospora</taxon>
    </lineage>
</organism>
<gene>
    <name evidence="6" type="ORF">PGQ11_005696</name>
</gene>
<name>A0ABR2JD45_9PEZI</name>
<dbReference type="SMART" id="SM00248">
    <property type="entry name" value="ANK"/>
    <property type="match status" value="4"/>
</dbReference>
<feature type="signal peptide" evidence="5">
    <location>
        <begin position="1"/>
        <end position="24"/>
    </location>
</feature>
<evidence type="ECO:0000256" key="1">
    <source>
        <dbReference type="ARBA" id="ARBA00022737"/>
    </source>
</evidence>
<dbReference type="PANTHER" id="PTHR24198:SF165">
    <property type="entry name" value="ANKYRIN REPEAT-CONTAINING PROTEIN-RELATED"/>
    <property type="match status" value="1"/>
</dbReference>
<dbReference type="Pfam" id="PF12796">
    <property type="entry name" value="Ank_2"/>
    <property type="match status" value="1"/>
</dbReference>
<dbReference type="Pfam" id="PF00023">
    <property type="entry name" value="Ank"/>
    <property type="match status" value="1"/>
</dbReference>
<evidence type="ECO:0000256" key="3">
    <source>
        <dbReference type="PROSITE-ProRule" id="PRU00023"/>
    </source>
</evidence>
<dbReference type="GO" id="GO:0000502">
    <property type="term" value="C:proteasome complex"/>
    <property type="evidence" value="ECO:0007669"/>
    <property type="project" value="UniProtKB-KW"/>
</dbReference>
<feature type="repeat" description="ANK" evidence="3">
    <location>
        <begin position="510"/>
        <end position="542"/>
    </location>
</feature>
<dbReference type="EMBL" id="JAPCWZ010000003">
    <property type="protein sequence ID" value="KAK8875182.1"/>
    <property type="molecule type" value="Genomic_DNA"/>
</dbReference>
<evidence type="ECO:0000256" key="5">
    <source>
        <dbReference type="SAM" id="SignalP"/>
    </source>
</evidence>
<accession>A0ABR2JD45</accession>
<evidence type="ECO:0000256" key="4">
    <source>
        <dbReference type="SAM" id="MobiDB-lite"/>
    </source>
</evidence>
<dbReference type="InterPro" id="IPR036770">
    <property type="entry name" value="Ankyrin_rpt-contain_sf"/>
</dbReference>
<dbReference type="Gene3D" id="1.25.40.20">
    <property type="entry name" value="Ankyrin repeat-containing domain"/>
    <property type="match status" value="2"/>
</dbReference>
<comment type="caution">
    <text evidence="6">The sequence shown here is derived from an EMBL/GenBank/DDBJ whole genome shotgun (WGS) entry which is preliminary data.</text>
</comment>
<dbReference type="PROSITE" id="PS50297">
    <property type="entry name" value="ANK_REP_REGION"/>
    <property type="match status" value="1"/>
</dbReference>
<keyword evidence="6" id="KW-0647">Proteasome</keyword>
<feature type="region of interest" description="Disordered" evidence="4">
    <location>
        <begin position="823"/>
        <end position="846"/>
    </location>
</feature>
<keyword evidence="5" id="KW-0732">Signal</keyword>
<keyword evidence="1" id="KW-0677">Repeat</keyword>
<feature type="compositionally biased region" description="Basic and acidic residues" evidence="4">
    <location>
        <begin position="831"/>
        <end position="846"/>
    </location>
</feature>
<feature type="chain" id="PRO_5047246984" evidence="5">
    <location>
        <begin position="25"/>
        <end position="1028"/>
    </location>
</feature>
<evidence type="ECO:0000313" key="7">
    <source>
        <dbReference type="Proteomes" id="UP001390339"/>
    </source>
</evidence>
<keyword evidence="7" id="KW-1185">Reference proteome</keyword>
<dbReference type="Proteomes" id="UP001390339">
    <property type="component" value="Unassembled WGS sequence"/>
</dbReference>
<sequence>MAELVGVVSGAAGLLSLAIQLASGAEKVKEAYRFSKRLPDEIKSLTEDLDFLRLFIEQPSRAHWLESSDAPEATYCRNRLQAVAEALDRLARSTPRDSNTSRIKSLGRMRQWKDELESVRTKIYHAKLSLVMLASLPWHDDPSLVHLVPIQGTPSPGDGPTHDHGQDSVLEAQVVSLEHQGSNTPGPARAYQQRRRPVKCTKRGCPCRCHTKGALIRRFWSFEYTPLSMILQSCDHPSCNGRRYDASIRVALSQLGLPWAFTLGFHFQSERADYSLYPSLGGQTIVRYTSPGFKLLFDIVHDEVELVEGLKQFTELWRRDPGMGNHVNPGGRTYVEELLYYPVRGWQFESVIALLDLFIKQFKMTRDLSEISLLYSCAHGIGEGPHMAIFQELIDLGFDSSDIASPELKKWPTPCDPNWISEACTPDPFFTEMLSILVASDSEFGGTSPLGCDVLLSPEKARQRLRKSADLVSQRNFLGQTPLHLAAAEQESLVLPLLEARHDVNATDLYGITPLMYTAGLGRTEAAKQLICYGAKMFLVDDLCHRTFLGFALARRQYRYALDIAHHIQATLPESEKAVGSYFAGSILMALVRDDSSRLFACSPSFIEELMNLVDDANFRFDDPRNGTADNHLLHYCWTLEQTKVLINHGFTGINRKRSDGATSLMMAASIGRLDLVRYYLEIGADIDAQDNCGRNALCHALEGWIGLNKVFSDEDDMCHLGTISFLITSDADIISRDTCGCPCSPEGCSPASLLPSHFAEDNQWWGLKNPFHTIEWLAILEGLGRDDLARATLLHLLRRAEFYRLEMGHTCCRSVSTSWTWSATSPTHGLSDEERKTISDSKQERNLALESTSSKHVSLSLDKLRHQWQQQLFELYTLHLDRNGLQSWSSILRQEHEPKLLCEPPKKVGRWKCNFRDDIMETSMTFTIGSPQRHQLHPYRELVRYTSSLEKEFAIRQSREEVDALLKWYNCRLIWILEVTEIMQIPLEYHVKGMRTVFVEDRDVGRRAEEFIQHFKTSREVLLETRK</sequence>